<dbReference type="EMBL" id="LGTW01000023">
    <property type="protein sequence ID" value="KWX20886.1"/>
    <property type="molecule type" value="Genomic_DNA"/>
</dbReference>
<proteinExistence type="predicted"/>
<keyword evidence="4" id="KW-1185">Reference proteome</keyword>
<dbReference type="Pfam" id="PF01553">
    <property type="entry name" value="Acyltransferase"/>
    <property type="match status" value="1"/>
</dbReference>
<dbReference type="Proteomes" id="UP000193964">
    <property type="component" value="Unassembled WGS sequence"/>
</dbReference>
<reference evidence="3 5" key="2">
    <citation type="submission" date="2016-01" db="EMBL/GenBank/DDBJ databases">
        <title>The new phylogeny of the genus Mycobacterium.</title>
        <authorList>
            <person name="Tarcisio F."/>
            <person name="Conor M."/>
            <person name="Antonella G."/>
            <person name="Elisabetta G."/>
            <person name="Giulia F.S."/>
            <person name="Sara T."/>
            <person name="Anna F."/>
            <person name="Clotilde B."/>
            <person name="Roberto B."/>
            <person name="Veronica D.S."/>
            <person name="Fabio R."/>
            <person name="Monica P."/>
            <person name="Olivier J."/>
            <person name="Enrico T."/>
            <person name="Nicola S."/>
        </authorList>
    </citation>
    <scope>NUCLEOTIDE SEQUENCE [LARGE SCALE GENOMIC DNA]</scope>
    <source>
        <strain evidence="3 5">ATCC 700010</strain>
    </source>
</reference>
<dbReference type="EMBL" id="LQQA01000035">
    <property type="protein sequence ID" value="ORX08885.1"/>
    <property type="molecule type" value="Genomic_DNA"/>
</dbReference>
<dbReference type="SUPFAM" id="SSF69593">
    <property type="entry name" value="Glycerol-3-phosphate (1)-acyltransferase"/>
    <property type="match status" value="1"/>
</dbReference>
<dbReference type="SMART" id="SM00563">
    <property type="entry name" value="PlsC"/>
    <property type="match status" value="1"/>
</dbReference>
<evidence type="ECO:0000313" key="3">
    <source>
        <dbReference type="EMBL" id="ORX08885.1"/>
    </source>
</evidence>
<dbReference type="AlphaFoldDB" id="A0A132PEX4"/>
<name>A0A132PEX4_9MYCO</name>
<feature type="domain" description="Phospholipid/glycerol acyltransferase" evidence="1">
    <location>
        <begin position="56"/>
        <end position="175"/>
    </location>
</feature>
<dbReference type="PANTHER" id="PTHR22753">
    <property type="entry name" value="TRANSMEMBRANE PROTEIN 68"/>
    <property type="match status" value="1"/>
</dbReference>
<keyword evidence="2" id="KW-0012">Acyltransferase</keyword>
<dbReference type="PATRIC" id="fig|59750.3.peg.3419"/>
<evidence type="ECO:0000313" key="5">
    <source>
        <dbReference type="Proteomes" id="UP000193964"/>
    </source>
</evidence>
<dbReference type="PIRSF" id="PIRSF016753">
    <property type="entry name" value="P_lipid/glycerol_ac_tran_prd"/>
    <property type="match status" value="1"/>
</dbReference>
<gene>
    <name evidence="2" type="ORF">AFM11_27725</name>
    <name evidence="3" type="ORF">AWC31_10260</name>
</gene>
<dbReference type="GO" id="GO:0016020">
    <property type="term" value="C:membrane"/>
    <property type="evidence" value="ECO:0007669"/>
    <property type="project" value="TreeGrafter"/>
</dbReference>
<keyword evidence="2" id="KW-0808">Transferase</keyword>
<comment type="caution">
    <text evidence="2">The sequence shown here is derived from an EMBL/GenBank/DDBJ whole genome shotgun (WGS) entry which is preliminary data.</text>
</comment>
<dbReference type="PANTHER" id="PTHR22753:SF14">
    <property type="entry name" value="MONOACYLGLYCEROL_DIACYLGLYCEROL O-ACYLTRANSFERASE"/>
    <property type="match status" value="1"/>
</dbReference>
<evidence type="ECO:0000313" key="4">
    <source>
        <dbReference type="Proteomes" id="UP000070612"/>
    </source>
</evidence>
<dbReference type="STRING" id="59750.AWC31_10260"/>
<evidence type="ECO:0000313" key="2">
    <source>
        <dbReference type="EMBL" id="KWX20886.1"/>
    </source>
</evidence>
<dbReference type="Proteomes" id="UP000070612">
    <property type="component" value="Unassembled WGS sequence"/>
</dbReference>
<accession>A0A132PEX4</accession>
<evidence type="ECO:0000259" key="1">
    <source>
        <dbReference type="SMART" id="SM00563"/>
    </source>
</evidence>
<dbReference type="InterPro" id="IPR016676">
    <property type="entry name" value="P_lipid/glycerol_AcTrfase_prd"/>
</dbReference>
<sequence>MGCAPNEGRAPVGTPERAKWDPTFVRQVTAWLRPMARCWFRPEVRGIDRIPADGPALVVSNHSGGMMTPDVLIYAPVFYDRFGYDRPLHTLAHYGVLMGPLSWVMNRLGVIEASPENAAAALGAGAVVLVFPGGDYDSYRPTFEANTIDFNGRTGYVRTAIEAGVPIVPAVSIGAQETQLFLSRGHRLARRLGLKRIRMEILPVSVGLPFGLTVLLPPNLPLPAKIVAEVLEPIDIESQFGSSPDIDEVDRHVRAVMQDALDRLSAERRLPVLG</sequence>
<reference evidence="2 4" key="1">
    <citation type="submission" date="2015-07" db="EMBL/GenBank/DDBJ databases">
        <title>A draft genome sequence of Mycobacterium wolinskyi.</title>
        <authorList>
            <person name="de Man T.J."/>
            <person name="Perry K.A."/>
            <person name="Coulliette A.D."/>
            <person name="Jensen B."/>
            <person name="Toney N.C."/>
            <person name="Limbago B.M."/>
            <person name="Noble-Wang J."/>
        </authorList>
    </citation>
    <scope>NUCLEOTIDE SEQUENCE [LARGE SCALE GENOMIC DNA]</scope>
    <source>
        <strain evidence="2 4">CDC_01</strain>
    </source>
</reference>
<protein>
    <submittedName>
        <fullName evidence="2">Glycerol acyltransferase</fullName>
    </submittedName>
</protein>
<dbReference type="RefSeq" id="WP_067855676.1">
    <property type="nucleotide sequence ID" value="NZ_JACKUA010000047.1"/>
</dbReference>
<dbReference type="GO" id="GO:0016746">
    <property type="term" value="F:acyltransferase activity"/>
    <property type="evidence" value="ECO:0007669"/>
    <property type="project" value="UniProtKB-KW"/>
</dbReference>
<organism evidence="2 4">
    <name type="scientific">Mycolicibacterium wolinskyi</name>
    <dbReference type="NCBI Taxonomy" id="59750"/>
    <lineage>
        <taxon>Bacteria</taxon>
        <taxon>Bacillati</taxon>
        <taxon>Actinomycetota</taxon>
        <taxon>Actinomycetes</taxon>
        <taxon>Mycobacteriales</taxon>
        <taxon>Mycobacteriaceae</taxon>
        <taxon>Mycolicibacterium</taxon>
    </lineage>
</organism>
<dbReference type="InterPro" id="IPR002123">
    <property type="entry name" value="Plipid/glycerol_acylTrfase"/>
</dbReference>